<dbReference type="PANTHER" id="PTHR46401">
    <property type="entry name" value="GLYCOSYLTRANSFERASE WBBK-RELATED"/>
    <property type="match status" value="1"/>
</dbReference>
<proteinExistence type="predicted"/>
<dbReference type="Gene3D" id="3.40.50.2000">
    <property type="entry name" value="Glycogen Phosphorylase B"/>
    <property type="match status" value="2"/>
</dbReference>
<feature type="domain" description="Glycosyl transferase family 1" evidence="2">
    <location>
        <begin position="202"/>
        <end position="360"/>
    </location>
</feature>
<dbReference type="GO" id="GO:0016757">
    <property type="term" value="F:glycosyltransferase activity"/>
    <property type="evidence" value="ECO:0007669"/>
    <property type="project" value="InterPro"/>
</dbReference>
<dbReference type="RefSeq" id="WP_188760323.1">
    <property type="nucleotide sequence ID" value="NZ_BMJB01000002.1"/>
</dbReference>
<dbReference type="Pfam" id="PF13439">
    <property type="entry name" value="Glyco_transf_4"/>
    <property type="match status" value="1"/>
</dbReference>
<name>A0A916S0W6_9BACT</name>
<dbReference type="PANTHER" id="PTHR46401:SF2">
    <property type="entry name" value="GLYCOSYLTRANSFERASE WBBK-RELATED"/>
    <property type="match status" value="1"/>
</dbReference>
<keyword evidence="5" id="KW-1185">Reference proteome</keyword>
<feature type="domain" description="Glycosyltransferase subfamily 4-like N-terminal" evidence="3">
    <location>
        <begin position="11"/>
        <end position="179"/>
    </location>
</feature>
<protein>
    <submittedName>
        <fullName evidence="4">Glycosyl transferase</fullName>
    </submittedName>
</protein>
<reference evidence="4" key="1">
    <citation type="journal article" date="2014" name="Int. J. Syst. Evol. Microbiol.">
        <title>Complete genome sequence of Corynebacterium casei LMG S-19264T (=DSM 44701T), isolated from a smear-ripened cheese.</title>
        <authorList>
            <consortium name="US DOE Joint Genome Institute (JGI-PGF)"/>
            <person name="Walter F."/>
            <person name="Albersmeier A."/>
            <person name="Kalinowski J."/>
            <person name="Ruckert C."/>
        </authorList>
    </citation>
    <scope>NUCLEOTIDE SEQUENCE</scope>
    <source>
        <strain evidence="4">CGMCC 1.15447</strain>
    </source>
</reference>
<evidence type="ECO:0000259" key="2">
    <source>
        <dbReference type="Pfam" id="PF00534"/>
    </source>
</evidence>
<dbReference type="Pfam" id="PF00534">
    <property type="entry name" value="Glycos_transf_1"/>
    <property type="match status" value="1"/>
</dbReference>
<evidence type="ECO:0000313" key="5">
    <source>
        <dbReference type="Proteomes" id="UP000648801"/>
    </source>
</evidence>
<dbReference type="SUPFAM" id="SSF53756">
    <property type="entry name" value="UDP-Glycosyltransferase/glycogen phosphorylase"/>
    <property type="match status" value="1"/>
</dbReference>
<evidence type="ECO:0000313" key="4">
    <source>
        <dbReference type="EMBL" id="GGA76621.1"/>
    </source>
</evidence>
<dbReference type="GO" id="GO:0009103">
    <property type="term" value="P:lipopolysaccharide biosynthetic process"/>
    <property type="evidence" value="ECO:0007669"/>
    <property type="project" value="TreeGrafter"/>
</dbReference>
<sequence>MMDLWAIVPYYTAYLSKSLLARGVDLQVGSISYYLDPDCFSARGIKVDPGLLNVVGRFRLPAFLRRVLKLVEALVNMAALTVRFLFAPPDVIHVQFLPMFRWKLPLDVWLLRFCRWRGSKIVLTVHDLLPHDTGDKYRQTFHALYGFVDGIICHSDHVKKRLVDEFGVPEDKVWVIPHGPFFYDLPASGSEQALRGFELEPGKMMVLWQGIIFPYKGIDLLLRAWQQVEVASDAACLVIAGTGAPELLDQIRAQVAELGLKQVKMYFRFISTEELVALYRAADVVVYPYRAITTSGALATGLALGKAMVASDLAVFRELLTNGENALLVDPANAAELAGALEQLLGDAALRERFATRVREMDFGDRSWLSIAEKTAAVYESVLSR</sequence>
<reference evidence="4" key="2">
    <citation type="submission" date="2020-09" db="EMBL/GenBank/DDBJ databases">
        <authorList>
            <person name="Sun Q."/>
            <person name="Zhou Y."/>
        </authorList>
    </citation>
    <scope>NUCLEOTIDE SEQUENCE</scope>
    <source>
        <strain evidence="4">CGMCC 1.15447</strain>
    </source>
</reference>
<accession>A0A916S0W6</accession>
<dbReference type="CDD" id="cd03801">
    <property type="entry name" value="GT4_PimA-like"/>
    <property type="match status" value="1"/>
</dbReference>
<keyword evidence="1 4" id="KW-0808">Transferase</keyword>
<dbReference type="EMBL" id="BMJB01000002">
    <property type="protein sequence ID" value="GGA76621.1"/>
    <property type="molecule type" value="Genomic_DNA"/>
</dbReference>
<dbReference type="InterPro" id="IPR028098">
    <property type="entry name" value="Glyco_trans_4-like_N"/>
</dbReference>
<dbReference type="AlphaFoldDB" id="A0A916S0W6"/>
<evidence type="ECO:0000256" key="1">
    <source>
        <dbReference type="ARBA" id="ARBA00022679"/>
    </source>
</evidence>
<evidence type="ECO:0000259" key="3">
    <source>
        <dbReference type="Pfam" id="PF13439"/>
    </source>
</evidence>
<dbReference type="Proteomes" id="UP000648801">
    <property type="component" value="Unassembled WGS sequence"/>
</dbReference>
<dbReference type="InterPro" id="IPR001296">
    <property type="entry name" value="Glyco_trans_1"/>
</dbReference>
<gene>
    <name evidence="4" type="ORF">GCM10011507_29980</name>
</gene>
<organism evidence="4 5">
    <name type="scientific">Edaphobacter acidisoli</name>
    <dbReference type="NCBI Taxonomy" id="2040573"/>
    <lineage>
        <taxon>Bacteria</taxon>
        <taxon>Pseudomonadati</taxon>
        <taxon>Acidobacteriota</taxon>
        <taxon>Terriglobia</taxon>
        <taxon>Terriglobales</taxon>
        <taxon>Acidobacteriaceae</taxon>
        <taxon>Edaphobacter</taxon>
    </lineage>
</organism>
<comment type="caution">
    <text evidence="4">The sequence shown here is derived from an EMBL/GenBank/DDBJ whole genome shotgun (WGS) entry which is preliminary data.</text>
</comment>